<comment type="caution">
    <text evidence="8">The sequence shown here is derived from an EMBL/GenBank/DDBJ whole genome shotgun (WGS) entry which is preliminary data.</text>
</comment>
<dbReference type="InterPro" id="IPR002104">
    <property type="entry name" value="Integrase_catalytic"/>
</dbReference>
<dbReference type="Pfam" id="PF13356">
    <property type="entry name" value="Arm-DNA-bind_3"/>
    <property type="match status" value="1"/>
</dbReference>
<gene>
    <name evidence="8" type="ORF">ARC78_12305</name>
</gene>
<sequence>MLTDTKLRSLKPQGKVYRVADANGLCVEVRPSGARIWRYRYRFAGKANMLTIGDYPAVSLAEARAERDKARAQLKKGMDPALVVKIERAAQEEEAGNTFGALAKELVAQRAKKLTPGSVVRERRMLERDLGSIADLPVRSVTAPILLKALRKIEARGAVETAHRARAAAGMVFRYAIATGRAENNPALSLAGALTPTKTKHFSSLTEPGEVAKLLKAIYGYQGSPIVSAALKLSALLFVRPGELRAARWEDIDLDAAEWRYITNKTQTQHIVPLAGQVVELLEDVRPYARKSRYVFPSVRSIQKPISENTINAALRNLGFDGEMMTAHGFRAMARTLLDEVLGFRPDFIEHQLAHAVRDPLGRAYNRTTHLGERKKMMQAWANYLDELRRGT</sequence>
<evidence type="ECO:0000259" key="6">
    <source>
        <dbReference type="PROSITE" id="PS51898"/>
    </source>
</evidence>
<keyword evidence="3 5" id="KW-0238">DNA-binding</keyword>
<evidence type="ECO:0000256" key="4">
    <source>
        <dbReference type="ARBA" id="ARBA00023172"/>
    </source>
</evidence>
<feature type="domain" description="Tyr recombinase" evidence="6">
    <location>
        <begin position="200"/>
        <end position="383"/>
    </location>
</feature>
<dbReference type="Gene3D" id="1.10.443.10">
    <property type="entry name" value="Intergrase catalytic core"/>
    <property type="match status" value="1"/>
</dbReference>
<dbReference type="InterPro" id="IPR053876">
    <property type="entry name" value="Phage_int_M"/>
</dbReference>
<protein>
    <submittedName>
        <fullName evidence="8">Integrase</fullName>
    </submittedName>
</protein>
<keyword evidence="2" id="KW-0229">DNA integration</keyword>
<dbReference type="Pfam" id="PF22022">
    <property type="entry name" value="Phage_int_M"/>
    <property type="match status" value="1"/>
</dbReference>
<dbReference type="InterPro" id="IPR038488">
    <property type="entry name" value="Integrase_DNA-bd_sf"/>
</dbReference>
<dbReference type="Gene3D" id="1.10.150.130">
    <property type="match status" value="1"/>
</dbReference>
<dbReference type="GO" id="GO:0006310">
    <property type="term" value="P:DNA recombination"/>
    <property type="evidence" value="ECO:0007669"/>
    <property type="project" value="UniProtKB-KW"/>
</dbReference>
<dbReference type="SUPFAM" id="SSF56349">
    <property type="entry name" value="DNA breaking-rejoining enzymes"/>
    <property type="match status" value="1"/>
</dbReference>
<organism evidence="8 9">
    <name type="scientific">Stenotrophomonas pictorum JCM 9942</name>
    <dbReference type="NCBI Taxonomy" id="1236960"/>
    <lineage>
        <taxon>Bacteria</taxon>
        <taxon>Pseudomonadati</taxon>
        <taxon>Pseudomonadota</taxon>
        <taxon>Gammaproteobacteria</taxon>
        <taxon>Lysobacterales</taxon>
        <taxon>Lysobacteraceae</taxon>
        <taxon>Stenotrophomonas</taxon>
    </lineage>
</organism>
<dbReference type="CDD" id="cd00801">
    <property type="entry name" value="INT_P4_C"/>
    <property type="match status" value="1"/>
</dbReference>
<dbReference type="GeneID" id="78388211"/>
<dbReference type="InterPro" id="IPR044068">
    <property type="entry name" value="CB"/>
</dbReference>
<dbReference type="InterPro" id="IPR013762">
    <property type="entry name" value="Integrase-like_cat_sf"/>
</dbReference>
<dbReference type="GO" id="GO:0003677">
    <property type="term" value="F:DNA binding"/>
    <property type="evidence" value="ECO:0007669"/>
    <property type="project" value="UniProtKB-UniRule"/>
</dbReference>
<feature type="domain" description="Core-binding (CB)" evidence="7">
    <location>
        <begin position="97"/>
        <end position="177"/>
    </location>
</feature>
<dbReference type="OrthoDB" id="9795573at2"/>
<dbReference type="PROSITE" id="PS51898">
    <property type="entry name" value="TYR_RECOMBINASE"/>
    <property type="match status" value="1"/>
</dbReference>
<dbReference type="PANTHER" id="PTHR30629">
    <property type="entry name" value="PROPHAGE INTEGRASE"/>
    <property type="match status" value="1"/>
</dbReference>
<reference evidence="8 9" key="1">
    <citation type="submission" date="2015-10" db="EMBL/GenBank/DDBJ databases">
        <title>Genome sequencing and analysis of members of genus Stenotrophomonas.</title>
        <authorList>
            <person name="Patil P.P."/>
            <person name="Midha S."/>
            <person name="Patil P.B."/>
        </authorList>
    </citation>
    <scope>NUCLEOTIDE SEQUENCE [LARGE SCALE GENOMIC DNA]</scope>
    <source>
        <strain evidence="8 9">JCM 9942</strain>
    </source>
</reference>
<proteinExistence type="inferred from homology"/>
<evidence type="ECO:0000259" key="7">
    <source>
        <dbReference type="PROSITE" id="PS51900"/>
    </source>
</evidence>
<evidence type="ECO:0000313" key="8">
    <source>
        <dbReference type="EMBL" id="KRG40936.1"/>
    </source>
</evidence>
<evidence type="ECO:0000256" key="5">
    <source>
        <dbReference type="PROSITE-ProRule" id="PRU01248"/>
    </source>
</evidence>
<dbReference type="PROSITE" id="PS51900">
    <property type="entry name" value="CB"/>
    <property type="match status" value="1"/>
</dbReference>
<evidence type="ECO:0000256" key="3">
    <source>
        <dbReference type="ARBA" id="ARBA00023125"/>
    </source>
</evidence>
<name>A0A0R0AJJ9_9GAMM</name>
<evidence type="ECO:0000256" key="1">
    <source>
        <dbReference type="ARBA" id="ARBA00008857"/>
    </source>
</evidence>
<dbReference type="PANTHER" id="PTHR30629:SF2">
    <property type="entry name" value="PROPHAGE INTEGRASE INTS-RELATED"/>
    <property type="match status" value="1"/>
</dbReference>
<dbReference type="Pfam" id="PF00589">
    <property type="entry name" value="Phage_integrase"/>
    <property type="match status" value="1"/>
</dbReference>
<dbReference type="Gene3D" id="3.30.160.390">
    <property type="entry name" value="Integrase, DNA-binding domain"/>
    <property type="match status" value="1"/>
</dbReference>
<dbReference type="RefSeq" id="WP_054659492.1">
    <property type="nucleotide sequence ID" value="NZ_BAZI01000190.1"/>
</dbReference>
<dbReference type="InterPro" id="IPR025166">
    <property type="entry name" value="Integrase_DNA_bind_dom"/>
</dbReference>
<dbReference type="EMBL" id="LLXS01000030">
    <property type="protein sequence ID" value="KRG40936.1"/>
    <property type="molecule type" value="Genomic_DNA"/>
</dbReference>
<dbReference type="Proteomes" id="UP000050836">
    <property type="component" value="Unassembled WGS sequence"/>
</dbReference>
<dbReference type="AlphaFoldDB" id="A0A0R0AJJ9"/>
<evidence type="ECO:0000256" key="2">
    <source>
        <dbReference type="ARBA" id="ARBA00022908"/>
    </source>
</evidence>
<keyword evidence="9" id="KW-1185">Reference proteome</keyword>
<dbReference type="GO" id="GO:0015074">
    <property type="term" value="P:DNA integration"/>
    <property type="evidence" value="ECO:0007669"/>
    <property type="project" value="UniProtKB-KW"/>
</dbReference>
<accession>A0A0R0AJJ9</accession>
<dbReference type="InterPro" id="IPR011010">
    <property type="entry name" value="DNA_brk_join_enz"/>
</dbReference>
<comment type="similarity">
    <text evidence="1">Belongs to the 'phage' integrase family.</text>
</comment>
<keyword evidence="4" id="KW-0233">DNA recombination</keyword>
<evidence type="ECO:0000313" key="9">
    <source>
        <dbReference type="Proteomes" id="UP000050836"/>
    </source>
</evidence>
<dbReference type="InterPro" id="IPR050808">
    <property type="entry name" value="Phage_Integrase"/>
</dbReference>
<dbReference type="InterPro" id="IPR010998">
    <property type="entry name" value="Integrase_recombinase_N"/>
</dbReference>